<sequence>MFGAFSDACYQGQLELAKRIFNEHEINIHEDGDALFRNCCYFGNLDTAQWLYSLGGVNIHVCLDYAFRWACYKGHSAVAMWVYSLGGVDIHADDEDAFTSSCFAGRLSIAQWIYSLGGVNIHINEEYAFRSCCLNGEFEVVKWLYSLGNIDIHIQDDKSFRNCFAFEKCYRIGKWLLQLDKFSERIVNDYAVHHDPSITKLLYDQGYRATNPILCRAFKRHRGKKLLYYKQLIRLIGRLILSYYKICEMRYQYGGVGYEESWENFKQKVLYI</sequence>
<evidence type="ECO:0008006" key="2">
    <source>
        <dbReference type="Google" id="ProtNLM"/>
    </source>
</evidence>
<dbReference type="EMBL" id="MK072325">
    <property type="protein sequence ID" value="AYV81942.1"/>
    <property type="molecule type" value="Genomic_DNA"/>
</dbReference>
<gene>
    <name evidence="1" type="ORF">Harvfovirus83_3</name>
</gene>
<proteinExistence type="predicted"/>
<dbReference type="SUPFAM" id="SSF48403">
    <property type="entry name" value="Ankyrin repeat"/>
    <property type="match status" value="1"/>
</dbReference>
<dbReference type="InterPro" id="IPR036770">
    <property type="entry name" value="Ankyrin_rpt-contain_sf"/>
</dbReference>
<reference evidence="1" key="1">
    <citation type="submission" date="2018-10" db="EMBL/GenBank/DDBJ databases">
        <title>Hidden diversity of soil giant viruses.</title>
        <authorList>
            <person name="Schulz F."/>
            <person name="Alteio L."/>
            <person name="Goudeau D."/>
            <person name="Ryan E.M."/>
            <person name="Malmstrom R.R."/>
            <person name="Blanchard J."/>
            <person name="Woyke T."/>
        </authorList>
    </citation>
    <scope>NUCLEOTIDE SEQUENCE</scope>
    <source>
        <strain evidence="1">HAV1</strain>
    </source>
</reference>
<organism evidence="1">
    <name type="scientific">Harvfovirus sp</name>
    <dbReference type="NCBI Taxonomy" id="2487768"/>
    <lineage>
        <taxon>Viruses</taxon>
        <taxon>Varidnaviria</taxon>
        <taxon>Bamfordvirae</taxon>
        <taxon>Nucleocytoviricota</taxon>
        <taxon>Megaviricetes</taxon>
        <taxon>Imitervirales</taxon>
        <taxon>Mimiviridae</taxon>
        <taxon>Klosneuvirinae</taxon>
    </lineage>
</organism>
<evidence type="ECO:0000313" key="1">
    <source>
        <dbReference type="EMBL" id="AYV81942.1"/>
    </source>
</evidence>
<name>A0A3G5A4A1_9VIRU</name>
<accession>A0A3G5A4A1</accession>
<protein>
    <recommendedName>
        <fullName evidence="2">Ankyrin repeat protein</fullName>
    </recommendedName>
</protein>
<dbReference type="Gene3D" id="1.25.40.20">
    <property type="entry name" value="Ankyrin repeat-containing domain"/>
    <property type="match status" value="1"/>
</dbReference>